<keyword evidence="3 7" id="KW-0812">Transmembrane</keyword>
<evidence type="ECO:0000256" key="6">
    <source>
        <dbReference type="SAM" id="MobiDB-lite"/>
    </source>
</evidence>
<evidence type="ECO:0000313" key="10">
    <source>
        <dbReference type="Proteomes" id="UP000718630"/>
    </source>
</evidence>
<accession>A0A929MZH5</accession>
<feature type="transmembrane region" description="Helical" evidence="7">
    <location>
        <begin position="377"/>
        <end position="395"/>
    </location>
</feature>
<feature type="transmembrane region" description="Helical" evidence="7">
    <location>
        <begin position="70"/>
        <end position="90"/>
    </location>
</feature>
<evidence type="ECO:0000313" key="9">
    <source>
        <dbReference type="EMBL" id="MBF0940074.1"/>
    </source>
</evidence>
<feature type="transmembrane region" description="Helical" evidence="7">
    <location>
        <begin position="281"/>
        <end position="301"/>
    </location>
</feature>
<dbReference type="PANTHER" id="PTHR30619:SF7">
    <property type="entry name" value="BETA-LACTAMASE DOMAIN PROTEIN"/>
    <property type="match status" value="1"/>
</dbReference>
<feature type="transmembrane region" description="Helical" evidence="7">
    <location>
        <begin position="102"/>
        <end position="125"/>
    </location>
</feature>
<comment type="caution">
    <text evidence="9">The sequence shown here is derived from an EMBL/GenBank/DDBJ whole genome shotgun (WGS) entry which is preliminary data.</text>
</comment>
<keyword evidence="4 7" id="KW-1133">Transmembrane helix</keyword>
<dbReference type="Proteomes" id="UP000718630">
    <property type="component" value="Unassembled WGS sequence"/>
</dbReference>
<feature type="region of interest" description="Disordered" evidence="6">
    <location>
        <begin position="1"/>
        <end position="29"/>
    </location>
</feature>
<keyword evidence="2" id="KW-1003">Cell membrane</keyword>
<evidence type="ECO:0000256" key="2">
    <source>
        <dbReference type="ARBA" id="ARBA00022475"/>
    </source>
</evidence>
<protein>
    <submittedName>
        <fullName evidence="9">ComEC/Rec2 family competence protein</fullName>
    </submittedName>
</protein>
<dbReference type="NCBIfam" id="TIGR00360">
    <property type="entry name" value="ComEC_N-term"/>
    <property type="match status" value="1"/>
</dbReference>
<keyword evidence="5 7" id="KW-0472">Membrane</keyword>
<feature type="transmembrane region" description="Helical" evidence="7">
    <location>
        <begin position="454"/>
        <end position="471"/>
    </location>
</feature>
<dbReference type="AlphaFoldDB" id="A0A929MZH5"/>
<feature type="transmembrane region" description="Helical" evidence="7">
    <location>
        <begin position="415"/>
        <end position="434"/>
    </location>
</feature>
<dbReference type="GO" id="GO:0005886">
    <property type="term" value="C:plasma membrane"/>
    <property type="evidence" value="ECO:0007669"/>
    <property type="project" value="UniProtKB-SubCell"/>
</dbReference>
<feature type="transmembrane region" description="Helical" evidence="7">
    <location>
        <begin position="353"/>
        <end position="371"/>
    </location>
</feature>
<evidence type="ECO:0000256" key="5">
    <source>
        <dbReference type="ARBA" id="ARBA00023136"/>
    </source>
</evidence>
<evidence type="ECO:0000256" key="1">
    <source>
        <dbReference type="ARBA" id="ARBA00004651"/>
    </source>
</evidence>
<comment type="subcellular location">
    <subcellularLocation>
        <location evidence="1">Cell membrane</location>
        <topology evidence="1">Multi-pass membrane protein</topology>
    </subcellularLocation>
</comment>
<reference evidence="9" key="1">
    <citation type="submission" date="2020-04" db="EMBL/GenBank/DDBJ databases">
        <title>Deep metagenomics examines the oral microbiome during advanced dental caries in children, revealing novel taxa and co-occurrences with host molecules.</title>
        <authorList>
            <person name="Baker J.L."/>
            <person name="Morton J.T."/>
            <person name="Dinis M."/>
            <person name="Alvarez R."/>
            <person name="Tran N.C."/>
            <person name="Knight R."/>
            <person name="Edlund A."/>
        </authorList>
    </citation>
    <scope>NUCLEOTIDE SEQUENCE</scope>
    <source>
        <strain evidence="9">JCVI_32_bin.64</strain>
    </source>
</reference>
<dbReference type="Pfam" id="PF03772">
    <property type="entry name" value="Competence"/>
    <property type="match status" value="1"/>
</dbReference>
<dbReference type="EMBL" id="JABZFZ010000182">
    <property type="protein sequence ID" value="MBF0940074.1"/>
    <property type="molecule type" value="Genomic_DNA"/>
</dbReference>
<name>A0A929MZH5_9ACTO</name>
<organism evidence="9 10">
    <name type="scientific">Schaalia georgiae</name>
    <dbReference type="NCBI Taxonomy" id="52768"/>
    <lineage>
        <taxon>Bacteria</taxon>
        <taxon>Bacillati</taxon>
        <taxon>Actinomycetota</taxon>
        <taxon>Actinomycetes</taxon>
        <taxon>Actinomycetales</taxon>
        <taxon>Actinomycetaceae</taxon>
        <taxon>Schaalia</taxon>
    </lineage>
</organism>
<sequence>MSAAPSRGRAGAHEPAREPHHEERAAPACEEPRRAPVMVDLRLLPCAIAAWAASWWATTTSAVPPGSHRLLIACALVGTAAACVLTRPSAHQPKHALTAPGSARLGAAIVCAAALGALATGWAAADSYNADPARAPEGGRMAVAARVRLVQDPGPSRFSHAEATARARLLTVGGAPSGAYALLRGPGIADAARGDELDVVGTIDPSSYSEAPNAGVLRVKRASAVHRPGGVWAWARNVRRHLVRTCSAMSPQARALVPGMAIGDDRALPAGLEDAMRATSLTHLTAVSGSHIVIVLAVVSLAVPGRRVPRALSTAAVLALILLLVGPEPSVVRSVATAAVSALALIAARPGQACAALCAVVTATVIIDPWASRSYGFALSVLAALAVIGPAAAAVRWSARRLRGDTALGRALRRLVGAVAVPAACQVFVMPVLLTLDPSVPTWAVLANTLAEPAVAPATVAALSAALLGPYWQAGAAWCAWASSWATGWIAWVAQVCADLPGARLAVPVPVVIGAYLVGAGAYAAARARALRRGRGADPPARAREAAP</sequence>
<evidence type="ECO:0000256" key="4">
    <source>
        <dbReference type="ARBA" id="ARBA00022989"/>
    </source>
</evidence>
<dbReference type="InterPro" id="IPR004477">
    <property type="entry name" value="ComEC_N"/>
</dbReference>
<evidence type="ECO:0000256" key="3">
    <source>
        <dbReference type="ARBA" id="ARBA00022692"/>
    </source>
</evidence>
<evidence type="ECO:0000259" key="8">
    <source>
        <dbReference type="Pfam" id="PF03772"/>
    </source>
</evidence>
<feature type="transmembrane region" description="Helical" evidence="7">
    <location>
        <begin position="478"/>
        <end position="495"/>
    </location>
</feature>
<evidence type="ECO:0000256" key="7">
    <source>
        <dbReference type="SAM" id="Phobius"/>
    </source>
</evidence>
<feature type="transmembrane region" description="Helical" evidence="7">
    <location>
        <begin position="308"/>
        <end position="325"/>
    </location>
</feature>
<dbReference type="PANTHER" id="PTHR30619">
    <property type="entry name" value="DNA INTERNALIZATION/COMPETENCE PROTEIN COMEC/REC2"/>
    <property type="match status" value="1"/>
</dbReference>
<feature type="domain" description="ComEC/Rec2-related protein" evidence="8">
    <location>
        <begin position="260"/>
        <end position="526"/>
    </location>
</feature>
<proteinExistence type="predicted"/>
<gene>
    <name evidence="9" type="ORF">HXK03_04270</name>
</gene>
<feature type="transmembrane region" description="Helical" evidence="7">
    <location>
        <begin position="507"/>
        <end position="526"/>
    </location>
</feature>
<feature type="compositionally biased region" description="Basic and acidic residues" evidence="6">
    <location>
        <begin position="11"/>
        <end position="29"/>
    </location>
</feature>
<dbReference type="InterPro" id="IPR052159">
    <property type="entry name" value="Competence_DNA_uptake"/>
</dbReference>